<name>A0ABS3Z6B5_9GAMM</name>
<comment type="caution">
    <text evidence="1">The sequence shown here is derived from an EMBL/GenBank/DDBJ whole genome shotgun (WGS) entry which is preliminary data.</text>
</comment>
<gene>
    <name evidence="1" type="ORF">H9C73_00690</name>
</gene>
<keyword evidence="2" id="KW-1185">Reference proteome</keyword>
<reference evidence="1 2" key="1">
    <citation type="submission" date="2020-09" db="EMBL/GenBank/DDBJ databases">
        <authorList>
            <person name="Tanuku N.R.S."/>
        </authorList>
    </citation>
    <scope>NUCLEOTIDE SEQUENCE [LARGE SCALE GENOMIC DNA]</scope>
    <source>
        <strain evidence="1 2">AK62</strain>
    </source>
</reference>
<accession>A0ABS3Z6B5</accession>
<evidence type="ECO:0000313" key="1">
    <source>
        <dbReference type="EMBL" id="MBP0047237.1"/>
    </source>
</evidence>
<sequence>MIRFTLVLTLMLTFIGLPMALKPFLFQSEPRLVILNTDETPHVVNPRVTERVTPVDAQPMEGPQLTLYRPFADELMAADS</sequence>
<proteinExistence type="predicted"/>
<dbReference type="EMBL" id="JACVEW010000001">
    <property type="protein sequence ID" value="MBP0047237.1"/>
    <property type="molecule type" value="Genomic_DNA"/>
</dbReference>
<organism evidence="1 2">
    <name type="scientific">Marinobacterium alkalitolerans</name>
    <dbReference type="NCBI Taxonomy" id="1542925"/>
    <lineage>
        <taxon>Bacteria</taxon>
        <taxon>Pseudomonadati</taxon>
        <taxon>Pseudomonadota</taxon>
        <taxon>Gammaproteobacteria</taxon>
        <taxon>Oceanospirillales</taxon>
        <taxon>Oceanospirillaceae</taxon>
        <taxon>Marinobacterium</taxon>
    </lineage>
</organism>
<protein>
    <submittedName>
        <fullName evidence="1">Uncharacterized protein</fullName>
    </submittedName>
</protein>
<dbReference type="RefSeq" id="WP_209285849.1">
    <property type="nucleotide sequence ID" value="NZ_JACVEW010000001.1"/>
</dbReference>
<dbReference type="Proteomes" id="UP000810171">
    <property type="component" value="Unassembled WGS sequence"/>
</dbReference>
<evidence type="ECO:0000313" key="2">
    <source>
        <dbReference type="Proteomes" id="UP000810171"/>
    </source>
</evidence>